<dbReference type="GO" id="GO:0004177">
    <property type="term" value="F:aminopeptidase activity"/>
    <property type="evidence" value="ECO:0007669"/>
    <property type="project" value="UniProtKB-KW"/>
</dbReference>
<evidence type="ECO:0000259" key="2">
    <source>
        <dbReference type="Pfam" id="PF04389"/>
    </source>
</evidence>
<keyword evidence="3" id="KW-0031">Aminopeptidase</keyword>
<keyword evidence="1" id="KW-0812">Transmembrane</keyword>
<dbReference type="Proteomes" id="UP000264002">
    <property type="component" value="Unassembled WGS sequence"/>
</dbReference>
<comment type="caution">
    <text evidence="3">The sequence shown here is derived from an EMBL/GenBank/DDBJ whole genome shotgun (WGS) entry which is preliminary data.</text>
</comment>
<evidence type="ECO:0000313" key="4">
    <source>
        <dbReference type="Proteomes" id="UP000264002"/>
    </source>
</evidence>
<feature type="transmembrane region" description="Helical" evidence="1">
    <location>
        <begin position="98"/>
        <end position="126"/>
    </location>
</feature>
<reference evidence="3 4" key="2">
    <citation type="submission" date="2018-09" db="EMBL/GenBank/DDBJ databases">
        <title>Genome of Sphaerochaeta halotolerans strain 4-11.</title>
        <authorList>
            <person name="Nazina T.N."/>
            <person name="Sokolova D.S."/>
        </authorList>
    </citation>
    <scope>NUCLEOTIDE SEQUENCE [LARGE SCALE GENOMIC DNA]</scope>
    <source>
        <strain evidence="3 4">4-11</strain>
    </source>
</reference>
<keyword evidence="1" id="KW-1133">Transmembrane helix</keyword>
<dbReference type="Pfam" id="PF04389">
    <property type="entry name" value="Peptidase_M28"/>
    <property type="match status" value="1"/>
</dbReference>
<dbReference type="Gene3D" id="3.40.630.10">
    <property type="entry name" value="Zn peptidases"/>
    <property type="match status" value="1"/>
</dbReference>
<sequence length="463" mass="51772">MKFPHPRKRKKTPTLVEDQKEIPRQKLETLKAGKLSSLALEFARSLIDLYGPRVAGSDAAHSAAEAVEEAYKPFCDETASTRFPLDTKAHSQPFTIVIVLYPLLVVLMLVGLPWLSLLLFLGFGWYTMRELYLYRPFPRKNRCNAEGVNVHGVLEPKEEVLHTLIFSAHHDSAPLYRYNQLEWVSYARNVLLPVGLFIVSGFLALVQVFSELLARVLFLPNVPSLANLILLLFLLGATPLLLPLRSMYEKEGSPGSGDNLVSVGMTVQLARYFHWRKDCGKPLSHTRLVFCSFDGEEAALQGSRHWFSTMASAFIDPVVLNFDSVYYGDKITFLEKDVNGTQPLDASLARRCTEIAHAMGYESRSESIPRLWGGTDAAEASRCGISATTLTAVAWDDRSKPSVQHTRNDTVEAVEPGALERALSIAIKLTDMIDGNRLWEEMEEQEKGVPNEASLVFSKLTNR</sequence>
<organism evidence="3 4">
    <name type="scientific">Sphaerochaeta halotolerans</name>
    <dbReference type="NCBI Taxonomy" id="2293840"/>
    <lineage>
        <taxon>Bacteria</taxon>
        <taxon>Pseudomonadati</taxon>
        <taxon>Spirochaetota</taxon>
        <taxon>Spirochaetia</taxon>
        <taxon>Spirochaetales</taxon>
        <taxon>Sphaerochaetaceae</taxon>
        <taxon>Sphaerochaeta</taxon>
    </lineage>
</organism>
<gene>
    <name evidence="3" type="ORF">DYP60_00220</name>
</gene>
<feature type="transmembrane region" description="Helical" evidence="1">
    <location>
        <begin position="225"/>
        <end position="244"/>
    </location>
</feature>
<dbReference type="SUPFAM" id="SSF53187">
    <property type="entry name" value="Zn-dependent exopeptidases"/>
    <property type="match status" value="1"/>
</dbReference>
<proteinExistence type="predicted"/>
<name>A0A372MKI4_9SPIR</name>
<keyword evidence="4" id="KW-1185">Reference proteome</keyword>
<feature type="transmembrane region" description="Helical" evidence="1">
    <location>
        <begin position="190"/>
        <end position="213"/>
    </location>
</feature>
<dbReference type="EMBL" id="QUWK01000001">
    <property type="protein sequence ID" value="RFU96282.1"/>
    <property type="molecule type" value="Genomic_DNA"/>
</dbReference>
<accession>A0A372MKI4</accession>
<keyword evidence="3" id="KW-0645">Protease</keyword>
<reference evidence="4" key="1">
    <citation type="submission" date="2018-08" db="EMBL/GenBank/DDBJ databases">
        <authorList>
            <person name="Grouzdev D.S."/>
            <person name="Krutkina M.S."/>
        </authorList>
    </citation>
    <scope>NUCLEOTIDE SEQUENCE [LARGE SCALE GENOMIC DNA]</scope>
    <source>
        <strain evidence="4">4-11</strain>
    </source>
</reference>
<evidence type="ECO:0000313" key="3">
    <source>
        <dbReference type="EMBL" id="RFU96282.1"/>
    </source>
</evidence>
<dbReference type="InterPro" id="IPR007484">
    <property type="entry name" value="Peptidase_M28"/>
</dbReference>
<protein>
    <submittedName>
        <fullName evidence="3">Aminopeptidase</fullName>
    </submittedName>
</protein>
<evidence type="ECO:0000256" key="1">
    <source>
        <dbReference type="SAM" id="Phobius"/>
    </source>
</evidence>
<dbReference type="AlphaFoldDB" id="A0A372MKI4"/>
<keyword evidence="1" id="KW-0472">Membrane</keyword>
<keyword evidence="3" id="KW-0378">Hydrolase</keyword>
<feature type="domain" description="Peptidase M28" evidence="2">
    <location>
        <begin position="253"/>
        <end position="428"/>
    </location>
</feature>